<sequence>MLAVGVGVHGRWRELSVPAIVAVGVADTVEPDSAARLEDSKAVMAANDDAVLVQEADREETSNHDRPDRSPSRHAVTLAGKATKRPLMAVRATESACGARLRRLPSAVALP</sequence>
<dbReference type="EMBL" id="SLWM01000019">
    <property type="protein sequence ID" value="TCO14893.1"/>
    <property type="molecule type" value="Genomic_DNA"/>
</dbReference>
<protein>
    <submittedName>
        <fullName evidence="2">Uncharacterized protein</fullName>
    </submittedName>
</protein>
<accession>A0ABY2BBC2</accession>
<comment type="caution">
    <text evidence="2">The sequence shown here is derived from an EMBL/GenBank/DDBJ whole genome shotgun (WGS) entry which is preliminary data.</text>
</comment>
<reference evidence="2 3" key="1">
    <citation type="journal article" date="2015" name="Stand. Genomic Sci.">
        <title>Genomic Encyclopedia of Bacterial and Archaeal Type Strains, Phase III: the genomes of soil and plant-associated and newly described type strains.</title>
        <authorList>
            <person name="Whitman W.B."/>
            <person name="Woyke T."/>
            <person name="Klenk H.P."/>
            <person name="Zhou Y."/>
            <person name="Lilburn T.G."/>
            <person name="Beck B.J."/>
            <person name="De Vos P."/>
            <person name="Vandamme P."/>
            <person name="Eisen J.A."/>
            <person name="Garrity G."/>
            <person name="Hugenholtz P."/>
            <person name="Kyrpides N.C."/>
        </authorList>
    </citation>
    <scope>NUCLEOTIDE SEQUENCE [LARGE SCALE GENOMIC DNA]</scope>
    <source>
        <strain evidence="2 3">VKM Ac-2538</strain>
    </source>
</reference>
<feature type="compositionally biased region" description="Basic and acidic residues" evidence="1">
    <location>
        <begin position="55"/>
        <end position="71"/>
    </location>
</feature>
<evidence type="ECO:0000313" key="3">
    <source>
        <dbReference type="Proteomes" id="UP000295818"/>
    </source>
</evidence>
<feature type="region of interest" description="Disordered" evidence="1">
    <location>
        <begin position="55"/>
        <end position="81"/>
    </location>
</feature>
<evidence type="ECO:0000256" key="1">
    <source>
        <dbReference type="SAM" id="MobiDB-lite"/>
    </source>
</evidence>
<name>A0ABY2BBC2_9ACTN</name>
<gene>
    <name evidence="2" type="ORF">EV644_1195</name>
</gene>
<organism evidence="2 3">
    <name type="scientific">Kribbella orskensis</name>
    <dbReference type="NCBI Taxonomy" id="2512216"/>
    <lineage>
        <taxon>Bacteria</taxon>
        <taxon>Bacillati</taxon>
        <taxon>Actinomycetota</taxon>
        <taxon>Actinomycetes</taxon>
        <taxon>Propionibacteriales</taxon>
        <taxon>Kribbellaceae</taxon>
        <taxon>Kribbella</taxon>
    </lineage>
</organism>
<proteinExistence type="predicted"/>
<evidence type="ECO:0000313" key="2">
    <source>
        <dbReference type="EMBL" id="TCO14893.1"/>
    </source>
</evidence>
<keyword evidence="3" id="KW-1185">Reference proteome</keyword>
<dbReference type="Proteomes" id="UP000295818">
    <property type="component" value="Unassembled WGS sequence"/>
</dbReference>